<gene>
    <name evidence="1" type="ORF">JZ751_002454</name>
</gene>
<comment type="caution">
    <text evidence="1">The sequence shown here is derived from an EMBL/GenBank/DDBJ whole genome shotgun (WGS) entry which is preliminary data.</text>
</comment>
<organism evidence="1 2">
    <name type="scientific">Albula glossodonta</name>
    <name type="common">roundjaw bonefish</name>
    <dbReference type="NCBI Taxonomy" id="121402"/>
    <lineage>
        <taxon>Eukaryota</taxon>
        <taxon>Metazoa</taxon>
        <taxon>Chordata</taxon>
        <taxon>Craniata</taxon>
        <taxon>Vertebrata</taxon>
        <taxon>Euteleostomi</taxon>
        <taxon>Actinopterygii</taxon>
        <taxon>Neopterygii</taxon>
        <taxon>Teleostei</taxon>
        <taxon>Albuliformes</taxon>
        <taxon>Albulidae</taxon>
        <taxon>Albula</taxon>
    </lineage>
</organism>
<keyword evidence="2" id="KW-1185">Reference proteome</keyword>
<sequence>MGVIEAVACPVLAPQATPRSHYPQPMGDRIQLGLYLPVGVANLPLCGTSELYHPRMNEKKGRTFKKAHSENSWALVSPVTSRNVRRKRLR</sequence>
<evidence type="ECO:0000313" key="1">
    <source>
        <dbReference type="EMBL" id="KAG9336107.1"/>
    </source>
</evidence>
<protein>
    <submittedName>
        <fullName evidence="1">Uncharacterized protein</fullName>
    </submittedName>
</protein>
<name>A0A8T2NI70_9TELE</name>
<accession>A0A8T2NI70</accession>
<reference evidence="1" key="1">
    <citation type="thesis" date="2021" institute="BYU ScholarsArchive" country="Provo, UT, USA">
        <title>Applications of and Algorithms for Genome Assembly and Genomic Analyses with an Emphasis on Marine Teleosts.</title>
        <authorList>
            <person name="Pickett B.D."/>
        </authorList>
    </citation>
    <scope>NUCLEOTIDE SEQUENCE</scope>
    <source>
        <strain evidence="1">HI-2016</strain>
    </source>
</reference>
<dbReference type="EMBL" id="JAFBMS010000102">
    <property type="protein sequence ID" value="KAG9336107.1"/>
    <property type="molecule type" value="Genomic_DNA"/>
</dbReference>
<proteinExistence type="predicted"/>
<dbReference type="Proteomes" id="UP000824540">
    <property type="component" value="Unassembled WGS sequence"/>
</dbReference>
<evidence type="ECO:0000313" key="2">
    <source>
        <dbReference type="Proteomes" id="UP000824540"/>
    </source>
</evidence>
<dbReference type="AlphaFoldDB" id="A0A8T2NI70"/>